<proteinExistence type="inferred from homology"/>
<feature type="domain" description="SUF system FeS cluster assembly SufBD core" evidence="2">
    <location>
        <begin position="141"/>
        <end position="384"/>
    </location>
</feature>
<dbReference type="InterPro" id="IPR000825">
    <property type="entry name" value="SUF_FeS_clus_asmbl_SufBD_core"/>
</dbReference>
<evidence type="ECO:0000313" key="4">
    <source>
        <dbReference type="Proteomes" id="UP001500635"/>
    </source>
</evidence>
<dbReference type="NCBIfam" id="TIGR01981">
    <property type="entry name" value="sufD"/>
    <property type="match status" value="1"/>
</dbReference>
<gene>
    <name evidence="3" type="primary">sufD</name>
    <name evidence="3" type="ORF">GCM10023147_00680</name>
</gene>
<dbReference type="EMBL" id="BAABFR010000001">
    <property type="protein sequence ID" value="GAA4382661.1"/>
    <property type="molecule type" value="Genomic_DNA"/>
</dbReference>
<name>A0ABP8J133_9ACTN</name>
<evidence type="ECO:0000259" key="2">
    <source>
        <dbReference type="Pfam" id="PF01458"/>
    </source>
</evidence>
<accession>A0ABP8J133</accession>
<reference evidence="4" key="1">
    <citation type="journal article" date="2019" name="Int. J. Syst. Evol. Microbiol.">
        <title>The Global Catalogue of Microorganisms (GCM) 10K type strain sequencing project: providing services to taxonomists for standard genome sequencing and annotation.</title>
        <authorList>
            <consortium name="The Broad Institute Genomics Platform"/>
            <consortium name="The Broad Institute Genome Sequencing Center for Infectious Disease"/>
            <person name="Wu L."/>
            <person name="Ma J."/>
        </authorList>
    </citation>
    <scope>NUCLEOTIDE SEQUENCE [LARGE SCALE GENOMIC DNA]</scope>
    <source>
        <strain evidence="4">JCM 17688</strain>
    </source>
</reference>
<dbReference type="Pfam" id="PF01458">
    <property type="entry name" value="SUFBD_core"/>
    <property type="match status" value="1"/>
</dbReference>
<evidence type="ECO:0000256" key="1">
    <source>
        <dbReference type="ARBA" id="ARBA00043967"/>
    </source>
</evidence>
<dbReference type="SUPFAM" id="SSF101960">
    <property type="entry name" value="Stabilizer of iron transporter SufD"/>
    <property type="match status" value="1"/>
</dbReference>
<dbReference type="InterPro" id="IPR037284">
    <property type="entry name" value="SUF_FeS_clus_asmbl_SufBD_sf"/>
</dbReference>
<evidence type="ECO:0000313" key="3">
    <source>
        <dbReference type="EMBL" id="GAA4382661.1"/>
    </source>
</evidence>
<sequence>MTESISRPAVATDNNVAVAAEAARPVANKGELFTSFDVNAFEIPSHRDEAWRFTPLRRLRGLHDGSAVADGVVTVSTSAVPDGVTVETVGRDDARLGTAGVPFDRVAAQAYTSFPEATVVTVGREVAVDGGLTVTVAGPGEGRTAFGHLQIRVEQFARAVIVLDHKGSGTVAENVEFVIGDGATLYVVDVQDFADDAVWVTQHHARVGRDATIKHFAVQLGGDLVRMTPHVQFAGPGGHAEMFGLYFADAGQHLEQRLLVDHSQPYCKSNVVYKGALQGIERGKKARSDGRSASSTPDAHTVWVGDVLIRAEAEGTSTFETNRNLVLTDGARADSVPNLEIETGEIEGAGHASATGRFDDEQLFYLRSRGIPEDQARRLVVRGFFQELIERITVPELRTRLESAIETELATAGV</sequence>
<protein>
    <submittedName>
        <fullName evidence="3">Fe-S cluster assembly protein SufD</fullName>
    </submittedName>
</protein>
<dbReference type="PANTHER" id="PTHR43575:SF1">
    <property type="entry name" value="PROTEIN ABCI7, CHLOROPLASTIC"/>
    <property type="match status" value="1"/>
</dbReference>
<keyword evidence="4" id="KW-1185">Reference proteome</keyword>
<organism evidence="3 4">
    <name type="scientific">Tsukamurella soli</name>
    <dbReference type="NCBI Taxonomy" id="644556"/>
    <lineage>
        <taxon>Bacteria</taxon>
        <taxon>Bacillati</taxon>
        <taxon>Actinomycetota</taxon>
        <taxon>Actinomycetes</taxon>
        <taxon>Mycobacteriales</taxon>
        <taxon>Tsukamurellaceae</taxon>
        <taxon>Tsukamurella</taxon>
    </lineage>
</organism>
<comment type="similarity">
    <text evidence="1">Belongs to the iron-sulfur cluster assembly SufBD family.</text>
</comment>
<dbReference type="InterPro" id="IPR011542">
    <property type="entry name" value="SUF_FeS_clus_asmbl_SufD"/>
</dbReference>
<comment type="caution">
    <text evidence="3">The sequence shown here is derived from an EMBL/GenBank/DDBJ whole genome shotgun (WGS) entry which is preliminary data.</text>
</comment>
<dbReference type="PANTHER" id="PTHR43575">
    <property type="entry name" value="PROTEIN ABCI7, CHLOROPLASTIC"/>
    <property type="match status" value="1"/>
</dbReference>
<dbReference type="InterPro" id="IPR055346">
    <property type="entry name" value="Fe-S_cluster_assembly_SufBD"/>
</dbReference>
<dbReference type="Proteomes" id="UP001500635">
    <property type="component" value="Unassembled WGS sequence"/>
</dbReference>